<protein>
    <recommendedName>
        <fullName evidence="1">VWFA domain-containing protein</fullName>
    </recommendedName>
</protein>
<dbReference type="HOGENOM" id="CLU_016819_0_0_1"/>
<dbReference type="Proteomes" id="UP000027222">
    <property type="component" value="Unassembled WGS sequence"/>
</dbReference>
<proteinExistence type="predicted"/>
<organism evidence="2 3">
    <name type="scientific">Galerina marginata (strain CBS 339.88)</name>
    <dbReference type="NCBI Taxonomy" id="685588"/>
    <lineage>
        <taxon>Eukaryota</taxon>
        <taxon>Fungi</taxon>
        <taxon>Dikarya</taxon>
        <taxon>Basidiomycota</taxon>
        <taxon>Agaricomycotina</taxon>
        <taxon>Agaricomycetes</taxon>
        <taxon>Agaricomycetidae</taxon>
        <taxon>Agaricales</taxon>
        <taxon>Agaricineae</taxon>
        <taxon>Strophariaceae</taxon>
        <taxon>Galerina</taxon>
    </lineage>
</organism>
<sequence>MSFADDKFLPTGAYAIIHAEHNLSVSFSERDQSPSPSSAHDYGWSVSFLKNKKWTIQGPSDISIELGPDAEEGEDVIWAKNPPKPHQWVIKRHSNAEQSYIIYSPTQSGLFWSLPNADKGTIPQLSSDYDSVFSLWKFKKIEKPAADGDVSTAPPKATENRDQKQVACGGSSNLVRVRRTIAGALETQDLVSGWDATDRVMTLDGTDSDALALPSVDDSYILVLDAFHSKNSAKKDPHLSTNLRVFAIFDESEGQPGSSRTQNAIIKVHSSIKVSVDLNDPGKPDPNSVNKGYNEELDLPRPSSMDQLLELRVFSSVHTNNIHSLYRKYRVVFVVDYSSAMAVNGAWGKAKEAVIRIVAETMQYDTNGIDLYFLNSMLHREGVVAPDEVTRIFGQIKPQGPLSTGARLESVLNKILLQLEQAKDNSSAYGQIKPTNVVVLTNSSPSDDAAKALRVASQKLKRGLHHPNAVGIQFAQIENDNIVQQALRKLSQDPSFSRESLKSCSWCDAPVFYYRVFNSDGAMATKRPAYMDNLYLGCIMPRWVAPPHHARSLRICLSTMENIDPSKTRLFATSSSQPALRDGTPASLSASQTLGLTPAEPLALLSEVVPQPGVKAGTGSFRVPPETESPLAPRFLYYGVYTEGGALASKKPINTQEAWVSRIDLDFIPPPLSVASLKRTISANEGMTSSSEIFVDNATTTPLSDDHVLIKDGDWLGSTADEHVVFKFGARSNDTTTTTTWNRFRIDSNYTLILGNGHSSDWDHVYVATSGLGYYGRLEDADGPFHRSRVRNVQGLVHVKKIELLSVGPVFASSPANLSFSRLT</sequence>
<name>A0A067TSE7_GALM3</name>
<gene>
    <name evidence="2" type="ORF">GALMADRAFT_205284</name>
</gene>
<dbReference type="AlphaFoldDB" id="A0A067TSE7"/>
<dbReference type="STRING" id="685588.A0A067TSE7"/>
<keyword evidence="3" id="KW-1185">Reference proteome</keyword>
<evidence type="ECO:0000313" key="3">
    <source>
        <dbReference type="Proteomes" id="UP000027222"/>
    </source>
</evidence>
<evidence type="ECO:0000313" key="2">
    <source>
        <dbReference type="EMBL" id="KDR86096.1"/>
    </source>
</evidence>
<reference evidence="3" key="1">
    <citation type="journal article" date="2014" name="Proc. Natl. Acad. Sci. U.S.A.">
        <title>Extensive sampling of basidiomycete genomes demonstrates inadequacy of the white-rot/brown-rot paradigm for wood decay fungi.</title>
        <authorList>
            <person name="Riley R."/>
            <person name="Salamov A.A."/>
            <person name="Brown D.W."/>
            <person name="Nagy L.G."/>
            <person name="Floudas D."/>
            <person name="Held B.W."/>
            <person name="Levasseur A."/>
            <person name="Lombard V."/>
            <person name="Morin E."/>
            <person name="Otillar R."/>
            <person name="Lindquist E.A."/>
            <person name="Sun H."/>
            <person name="LaButti K.M."/>
            <person name="Schmutz J."/>
            <person name="Jabbour D."/>
            <person name="Luo H."/>
            <person name="Baker S.E."/>
            <person name="Pisabarro A.G."/>
            <person name="Walton J.D."/>
            <person name="Blanchette R.A."/>
            <person name="Henrissat B."/>
            <person name="Martin F."/>
            <person name="Cullen D."/>
            <person name="Hibbett D.S."/>
            <person name="Grigoriev I.V."/>
        </authorList>
    </citation>
    <scope>NUCLEOTIDE SEQUENCE [LARGE SCALE GENOMIC DNA]</scope>
    <source>
        <strain evidence="3">CBS 339.88</strain>
    </source>
</reference>
<feature type="domain" description="VWFA" evidence="1">
    <location>
        <begin position="330"/>
        <end position="534"/>
    </location>
</feature>
<evidence type="ECO:0000259" key="1">
    <source>
        <dbReference type="PROSITE" id="PS50234"/>
    </source>
</evidence>
<dbReference type="InterPro" id="IPR002035">
    <property type="entry name" value="VWF_A"/>
</dbReference>
<accession>A0A067TSE7</accession>
<dbReference type="SUPFAM" id="SSF53300">
    <property type="entry name" value="vWA-like"/>
    <property type="match status" value="1"/>
</dbReference>
<dbReference type="PROSITE" id="PS50234">
    <property type="entry name" value="VWFA"/>
    <property type="match status" value="1"/>
</dbReference>
<dbReference type="PANTHER" id="PTHR34706:SF1">
    <property type="entry name" value="VWFA DOMAIN-CONTAINING PROTEIN"/>
    <property type="match status" value="1"/>
</dbReference>
<dbReference type="InterPro" id="IPR036465">
    <property type="entry name" value="vWFA_dom_sf"/>
</dbReference>
<dbReference type="OrthoDB" id="2142040at2759"/>
<dbReference type="EMBL" id="KL142367">
    <property type="protein sequence ID" value="KDR86096.1"/>
    <property type="molecule type" value="Genomic_DNA"/>
</dbReference>
<dbReference type="PANTHER" id="PTHR34706">
    <property type="entry name" value="SLR1338 PROTEIN"/>
    <property type="match status" value="1"/>
</dbReference>